<dbReference type="PANTHER" id="PTHR33240">
    <property type="entry name" value="OS08G0508500 PROTEIN"/>
    <property type="match status" value="1"/>
</dbReference>
<accession>A0AB40CUZ3</accession>
<evidence type="ECO:0000256" key="1">
    <source>
        <dbReference type="SAM" id="MobiDB-lite"/>
    </source>
</evidence>
<feature type="compositionally biased region" description="Basic and acidic residues" evidence="1">
    <location>
        <begin position="139"/>
        <end position="159"/>
    </location>
</feature>
<organism evidence="2 3">
    <name type="scientific">Dioscorea cayennensis subsp. rotundata</name>
    <name type="common">White Guinea yam</name>
    <name type="synonym">Dioscorea rotundata</name>
    <dbReference type="NCBI Taxonomy" id="55577"/>
    <lineage>
        <taxon>Eukaryota</taxon>
        <taxon>Viridiplantae</taxon>
        <taxon>Streptophyta</taxon>
        <taxon>Embryophyta</taxon>
        <taxon>Tracheophyta</taxon>
        <taxon>Spermatophyta</taxon>
        <taxon>Magnoliopsida</taxon>
        <taxon>Liliopsida</taxon>
        <taxon>Dioscoreales</taxon>
        <taxon>Dioscoreaceae</taxon>
        <taxon>Dioscorea</taxon>
    </lineage>
</organism>
<sequence length="346" mass="39664">MVKALQKKFKMPQLTTYSGKGDRYDHMQNYDAVMLLHGWEDAIMCIAFQLTLIEQSQKESLKDYVERFRAATLEVQDLQAIVAVSGMLQGTRSRDFQKSLSLDQPLTLGNLFNQANKFILSDNVMRHINAGNRDKKRKDRDETNDEGRKTRRGNEHRQVPKLKFENFTPLSQPYSTILASIEGYGILTFPPKCAKENLKDLSTWKHGENEKPSYSKKERYEDNKGMNDIKRLQDEGENPHFRQQASHPAIHVIIGGETLASETSSSRKAYARQAYEVNNIMKTQENEEPITFTSEDKGDVVMPHDDAMNISATIMKFSVKSILIDNGSSINLIYWNCYEKMNLSYG</sequence>
<gene>
    <name evidence="3" type="primary">LOC120281069</name>
</gene>
<evidence type="ECO:0000313" key="2">
    <source>
        <dbReference type="Proteomes" id="UP001515500"/>
    </source>
</evidence>
<dbReference type="Proteomes" id="UP001515500">
    <property type="component" value="Chromosome 17"/>
</dbReference>
<proteinExistence type="predicted"/>
<dbReference type="GeneID" id="120281069"/>
<keyword evidence="2" id="KW-1185">Reference proteome</keyword>
<feature type="region of interest" description="Disordered" evidence="1">
    <location>
        <begin position="130"/>
        <end position="159"/>
    </location>
</feature>
<dbReference type="AlphaFoldDB" id="A0AB40CUZ3"/>
<dbReference type="RefSeq" id="XP_039143940.1">
    <property type="nucleotide sequence ID" value="XM_039288006.1"/>
</dbReference>
<name>A0AB40CUZ3_DIOCR</name>
<evidence type="ECO:0000313" key="3">
    <source>
        <dbReference type="RefSeq" id="XP_039143940.1"/>
    </source>
</evidence>
<protein>
    <submittedName>
        <fullName evidence="3">Uncharacterized protein LOC120281069</fullName>
    </submittedName>
</protein>
<reference evidence="3" key="1">
    <citation type="submission" date="2025-08" db="UniProtKB">
        <authorList>
            <consortium name="RefSeq"/>
        </authorList>
    </citation>
    <scope>IDENTIFICATION</scope>
</reference>
<dbReference type="PANTHER" id="PTHR33240:SF15">
    <property type="entry name" value="GAG-PRO-LIKE PROTEIN"/>
    <property type="match status" value="1"/>
</dbReference>